<evidence type="ECO:0008006" key="3">
    <source>
        <dbReference type="Google" id="ProtNLM"/>
    </source>
</evidence>
<accession>A0A2G8RX83</accession>
<dbReference type="SUPFAM" id="SSF52047">
    <property type="entry name" value="RNI-like"/>
    <property type="match status" value="1"/>
</dbReference>
<dbReference type="Proteomes" id="UP000230002">
    <property type="component" value="Unassembled WGS sequence"/>
</dbReference>
<dbReference type="EMBL" id="AYKW01000045">
    <property type="protein sequence ID" value="PIL26125.1"/>
    <property type="molecule type" value="Genomic_DNA"/>
</dbReference>
<comment type="caution">
    <text evidence="1">The sequence shown here is derived from an EMBL/GenBank/DDBJ whole genome shotgun (WGS) entry which is preliminary data.</text>
</comment>
<dbReference type="InterPro" id="IPR032675">
    <property type="entry name" value="LRR_dom_sf"/>
</dbReference>
<evidence type="ECO:0000313" key="2">
    <source>
        <dbReference type="Proteomes" id="UP000230002"/>
    </source>
</evidence>
<reference evidence="1 2" key="1">
    <citation type="journal article" date="2015" name="Sci. Rep.">
        <title>Chromosome-level genome map provides insights into diverse defense mechanisms in the medicinal fungus Ganoderma sinense.</title>
        <authorList>
            <person name="Zhu Y."/>
            <person name="Xu J."/>
            <person name="Sun C."/>
            <person name="Zhou S."/>
            <person name="Xu H."/>
            <person name="Nelson D.R."/>
            <person name="Qian J."/>
            <person name="Song J."/>
            <person name="Luo H."/>
            <person name="Xiang L."/>
            <person name="Li Y."/>
            <person name="Xu Z."/>
            <person name="Ji A."/>
            <person name="Wang L."/>
            <person name="Lu S."/>
            <person name="Hayward A."/>
            <person name="Sun W."/>
            <person name="Li X."/>
            <person name="Schwartz D.C."/>
            <person name="Wang Y."/>
            <person name="Chen S."/>
        </authorList>
    </citation>
    <scope>NUCLEOTIDE SEQUENCE [LARGE SCALE GENOMIC DNA]</scope>
    <source>
        <strain evidence="1 2">ZZ0214-1</strain>
    </source>
</reference>
<name>A0A2G8RX83_9APHY</name>
<protein>
    <recommendedName>
        <fullName evidence="3">F-box domain-containing protein</fullName>
    </recommendedName>
</protein>
<proteinExistence type="predicted"/>
<organism evidence="1 2">
    <name type="scientific">Ganoderma sinense ZZ0214-1</name>
    <dbReference type="NCBI Taxonomy" id="1077348"/>
    <lineage>
        <taxon>Eukaryota</taxon>
        <taxon>Fungi</taxon>
        <taxon>Dikarya</taxon>
        <taxon>Basidiomycota</taxon>
        <taxon>Agaricomycotina</taxon>
        <taxon>Agaricomycetes</taxon>
        <taxon>Polyporales</taxon>
        <taxon>Polyporaceae</taxon>
        <taxon>Ganoderma</taxon>
    </lineage>
</organism>
<dbReference type="OrthoDB" id="3191045at2759"/>
<sequence length="514" mass="57913">MEDIQQSRSSTQVLTSSDLLHYIINFIPLQWESEHGDLVRCAVVCRAFYDPAIRILWRTLGTLFPLWHLLAPRDAPFPFAAWNDSRLLYLRRVSAANLWDDSTRWARFLWHASHIRNLNFVADPIFPEANDIQLRLLRSVIIKNGGNTVLPLLHSISWSQDVAAMLRDSTLSPLFSPTLRYAIIYLGDSHTLANVTSLSRLRESSPFLEVITLSIDSDAGVDLPLARELASFDRLHEIRLPSLAEPQVFQELISRPNLATLSLFEVVGPWVGPAQGVSVRHLLELDICSNIPSVISLFEHTRFEVLRTVRLSCVRSDTHCRIADMIPVLEAARGAIFPGSLQSLTIFSGWFSPLEEKLSLRAVLAPVLSFPSIRFFSFFCPVDVVRHEDEDIDAIARAWPHLERLSLYSGILIDPAVSIVALHHLYARCSRLQEVFLSRLCCPAIGVHAMPPPQLDRVTSHSLRKLFIGEIVSPHATTEEAVEGLLRYFLDLFPCLEDRAVETRSGPLRIASTS</sequence>
<dbReference type="Gene3D" id="3.80.10.10">
    <property type="entry name" value="Ribonuclease Inhibitor"/>
    <property type="match status" value="1"/>
</dbReference>
<evidence type="ECO:0000313" key="1">
    <source>
        <dbReference type="EMBL" id="PIL26125.1"/>
    </source>
</evidence>
<keyword evidence="2" id="KW-1185">Reference proteome</keyword>
<gene>
    <name evidence="1" type="ORF">GSI_11880</name>
</gene>
<dbReference type="AlphaFoldDB" id="A0A2G8RX83"/>